<evidence type="ECO:0000256" key="3">
    <source>
        <dbReference type="ARBA" id="ARBA00022801"/>
    </source>
</evidence>
<protein>
    <submittedName>
        <fullName evidence="6">Trypsin-like peptidase domain-containing protein</fullName>
    </submittedName>
</protein>
<accession>A0A915YH47</accession>
<evidence type="ECO:0000256" key="1">
    <source>
        <dbReference type="ARBA" id="ARBA00010541"/>
    </source>
</evidence>
<dbReference type="RefSeq" id="WP_264788259.1">
    <property type="nucleotide sequence ID" value="NZ_AP026867.1"/>
</dbReference>
<dbReference type="FunFam" id="2.40.10.10:FF:000001">
    <property type="entry name" value="Periplasmic serine protease DegS"/>
    <property type="match status" value="1"/>
</dbReference>
<dbReference type="InterPro" id="IPR001940">
    <property type="entry name" value="Peptidase_S1C"/>
</dbReference>
<evidence type="ECO:0000313" key="6">
    <source>
        <dbReference type="EMBL" id="BDS12919.1"/>
    </source>
</evidence>
<dbReference type="InterPro" id="IPR043504">
    <property type="entry name" value="Peptidase_S1_PA_chymotrypsin"/>
</dbReference>
<evidence type="ECO:0000256" key="2">
    <source>
        <dbReference type="ARBA" id="ARBA00022670"/>
    </source>
</evidence>
<dbReference type="Pfam" id="PF13365">
    <property type="entry name" value="Trypsin_2"/>
    <property type="match status" value="1"/>
</dbReference>
<dbReference type="PRINTS" id="PR00834">
    <property type="entry name" value="PROTEASES2C"/>
</dbReference>
<evidence type="ECO:0000259" key="5">
    <source>
        <dbReference type="PROSITE" id="PS50106"/>
    </source>
</evidence>
<dbReference type="AlphaFoldDB" id="A0A915YH47"/>
<dbReference type="PANTHER" id="PTHR22939:SF129">
    <property type="entry name" value="SERINE PROTEASE HTRA2, MITOCHONDRIAL"/>
    <property type="match status" value="1"/>
</dbReference>
<dbReference type="SUPFAM" id="SSF50494">
    <property type="entry name" value="Trypsin-like serine proteases"/>
    <property type="match status" value="1"/>
</dbReference>
<keyword evidence="2" id="KW-0645">Protease</keyword>
<reference evidence="6" key="1">
    <citation type="submission" date="2022-09" db="EMBL/GenBank/DDBJ databases">
        <title>Aureispira anguillicida sp. nov., isolated from Leptocephalus of Japanese eel Anguilla japonica.</title>
        <authorList>
            <person name="Yuasa K."/>
            <person name="Mekata T."/>
            <person name="Ikunari K."/>
        </authorList>
    </citation>
    <scope>NUCLEOTIDE SEQUENCE</scope>
    <source>
        <strain evidence="6">EL160426</strain>
    </source>
</reference>
<dbReference type="Gene3D" id="2.40.10.10">
    <property type="entry name" value="Trypsin-like serine proteases"/>
    <property type="match status" value="2"/>
</dbReference>
<organism evidence="6 7">
    <name type="scientific">Aureispira anguillae</name>
    <dbReference type="NCBI Taxonomy" id="2864201"/>
    <lineage>
        <taxon>Bacteria</taxon>
        <taxon>Pseudomonadati</taxon>
        <taxon>Bacteroidota</taxon>
        <taxon>Saprospiria</taxon>
        <taxon>Saprospirales</taxon>
        <taxon>Saprospiraceae</taxon>
        <taxon>Aureispira</taxon>
    </lineage>
</organism>
<dbReference type="GO" id="GO:0006508">
    <property type="term" value="P:proteolysis"/>
    <property type="evidence" value="ECO:0007669"/>
    <property type="project" value="UniProtKB-KW"/>
</dbReference>
<keyword evidence="4" id="KW-0720">Serine protease</keyword>
<keyword evidence="7" id="KW-1185">Reference proteome</keyword>
<dbReference type="PROSITE" id="PS50106">
    <property type="entry name" value="PDZ"/>
    <property type="match status" value="1"/>
</dbReference>
<dbReference type="InterPro" id="IPR001478">
    <property type="entry name" value="PDZ"/>
</dbReference>
<dbReference type="InterPro" id="IPR009003">
    <property type="entry name" value="Peptidase_S1_PA"/>
</dbReference>
<dbReference type="SUPFAM" id="SSF50156">
    <property type="entry name" value="PDZ domain-like"/>
    <property type="match status" value="2"/>
</dbReference>
<evidence type="ECO:0000256" key="4">
    <source>
        <dbReference type="ARBA" id="ARBA00022825"/>
    </source>
</evidence>
<comment type="similarity">
    <text evidence="1">Belongs to the peptidase S1C family.</text>
</comment>
<dbReference type="GO" id="GO:0004252">
    <property type="term" value="F:serine-type endopeptidase activity"/>
    <property type="evidence" value="ECO:0007669"/>
    <property type="project" value="InterPro"/>
</dbReference>
<feature type="domain" description="PDZ" evidence="5">
    <location>
        <begin position="266"/>
        <end position="357"/>
    </location>
</feature>
<dbReference type="KEGG" id="aup:AsAng_0036440"/>
<name>A0A915YH47_9BACT</name>
<dbReference type="Proteomes" id="UP001060919">
    <property type="component" value="Chromosome"/>
</dbReference>
<keyword evidence="3" id="KW-0378">Hydrolase</keyword>
<sequence length="479" mass="51954">MKNVIMVLAISILSSGLTLGIYKFCIEKPVSPVRDVIIKEASYAKQVNNPNYYPDITNVSSFKDAADLVRPTVVHIHSNTGGRYERLFGGESSGSGVIVSEDGYIVTNNHVISGAEEVTVTLNNKRTYEAKIIGTDKTTDLAVIKIKKRDLKEAKLPMLQFGNSDDVFVGEWVLAVGNPFNLTSTVTAGIVSAKGRNIDILDGAYDIESFIQTDAVVNPGNSGGALVDTDGNLIGINTAIITRSGRYEGYSFAVPANLVKKVMQDLIEFGEVQRGFLGVTIKDISDEIADENDLESMNGVYIQGVGEESAAEEAGLEQGDVIVRVNGIDVKSSPELQEQVGLFRPGEKIAVIFLRAGKLKSTEVTLKNGSNTISLGEKRNATQLASKSTLLSELGIEAKTLADKELKSTNGVIITKIEKDGIIEHTNMEREFIVTAVNNTKIANLDEFMEAILEAEGEVVLDGFYKKYPGEYSYVFDKD</sequence>
<gene>
    <name evidence="6" type="ORF">AsAng_0036440</name>
</gene>
<dbReference type="EMBL" id="AP026867">
    <property type="protein sequence ID" value="BDS12919.1"/>
    <property type="molecule type" value="Genomic_DNA"/>
</dbReference>
<dbReference type="SMART" id="SM00228">
    <property type="entry name" value="PDZ"/>
    <property type="match status" value="2"/>
</dbReference>
<dbReference type="Gene3D" id="2.30.42.10">
    <property type="match status" value="2"/>
</dbReference>
<dbReference type="PANTHER" id="PTHR22939">
    <property type="entry name" value="SERINE PROTEASE FAMILY S1C HTRA-RELATED"/>
    <property type="match status" value="1"/>
</dbReference>
<dbReference type="Pfam" id="PF13180">
    <property type="entry name" value="PDZ_2"/>
    <property type="match status" value="1"/>
</dbReference>
<evidence type="ECO:0000313" key="7">
    <source>
        <dbReference type="Proteomes" id="UP001060919"/>
    </source>
</evidence>
<proteinExistence type="inferred from homology"/>
<dbReference type="InterPro" id="IPR036034">
    <property type="entry name" value="PDZ_sf"/>
</dbReference>